<proteinExistence type="predicted"/>
<dbReference type="OrthoDB" id="3001771at2759"/>
<evidence type="ECO:0000313" key="1">
    <source>
        <dbReference type="EMBL" id="KAF9535031.1"/>
    </source>
</evidence>
<organism evidence="1 2">
    <name type="scientific">Crepidotus variabilis</name>
    <dbReference type="NCBI Taxonomy" id="179855"/>
    <lineage>
        <taxon>Eukaryota</taxon>
        <taxon>Fungi</taxon>
        <taxon>Dikarya</taxon>
        <taxon>Basidiomycota</taxon>
        <taxon>Agaricomycotina</taxon>
        <taxon>Agaricomycetes</taxon>
        <taxon>Agaricomycetidae</taxon>
        <taxon>Agaricales</taxon>
        <taxon>Agaricineae</taxon>
        <taxon>Crepidotaceae</taxon>
        <taxon>Crepidotus</taxon>
    </lineage>
</organism>
<gene>
    <name evidence="1" type="ORF">CPB83DRAFT_924551</name>
</gene>
<reference evidence="1" key="1">
    <citation type="submission" date="2020-11" db="EMBL/GenBank/DDBJ databases">
        <authorList>
            <consortium name="DOE Joint Genome Institute"/>
            <person name="Ahrendt S."/>
            <person name="Riley R."/>
            <person name="Andreopoulos W."/>
            <person name="Labutti K."/>
            <person name="Pangilinan J."/>
            <person name="Ruiz-Duenas F.J."/>
            <person name="Barrasa J.M."/>
            <person name="Sanchez-Garcia M."/>
            <person name="Camarero S."/>
            <person name="Miyauchi S."/>
            <person name="Serrano A."/>
            <person name="Linde D."/>
            <person name="Babiker R."/>
            <person name="Drula E."/>
            <person name="Ayuso-Fernandez I."/>
            <person name="Pacheco R."/>
            <person name="Padilla G."/>
            <person name="Ferreira P."/>
            <person name="Barriuso J."/>
            <person name="Kellner H."/>
            <person name="Castanera R."/>
            <person name="Alfaro M."/>
            <person name="Ramirez L."/>
            <person name="Pisabarro A.G."/>
            <person name="Kuo A."/>
            <person name="Tritt A."/>
            <person name="Lipzen A."/>
            <person name="He G."/>
            <person name="Yan M."/>
            <person name="Ng V."/>
            <person name="Cullen D."/>
            <person name="Martin F."/>
            <person name="Rosso M.-N."/>
            <person name="Henrissat B."/>
            <person name="Hibbett D."/>
            <person name="Martinez A.T."/>
            <person name="Grigoriev I.V."/>
        </authorList>
    </citation>
    <scope>NUCLEOTIDE SEQUENCE</scope>
    <source>
        <strain evidence="1">CBS 506.95</strain>
    </source>
</reference>
<dbReference type="Proteomes" id="UP000807306">
    <property type="component" value="Unassembled WGS sequence"/>
</dbReference>
<dbReference type="AlphaFoldDB" id="A0A9P6ES06"/>
<evidence type="ECO:0000313" key="2">
    <source>
        <dbReference type="Proteomes" id="UP000807306"/>
    </source>
</evidence>
<dbReference type="EMBL" id="MU157825">
    <property type="protein sequence ID" value="KAF9535031.1"/>
    <property type="molecule type" value="Genomic_DNA"/>
</dbReference>
<evidence type="ECO:0008006" key="3">
    <source>
        <dbReference type="Google" id="ProtNLM"/>
    </source>
</evidence>
<accession>A0A9P6ES06</accession>
<protein>
    <recommendedName>
        <fullName evidence="3">F-box domain-containing protein</fullName>
    </recommendedName>
</protein>
<keyword evidence="2" id="KW-1185">Reference proteome</keyword>
<sequence length="447" mass="51174">MVWESSKFRNPNLFPCVLSRVCQQWAQVVAQYPHFWTRVALDISSKEPLPLGAFRWSKNHSFQAVIYHSGYSKESSASVQVDEYALVSTSIERNRAQAIKEALAPHLGRCTSLEYDVLLASSLPDLPDLLQRNPMPNIEVLKLDCRTFAIILSETRASLTGTALTPFRNMKKLKLPVATFLSIGRLDSHFWRLSKRDFFCRIELYHYEFFIADQDSLDNSDVTSVAEFVKLLVSSKIPNLQLDNVSVRLNADSVTPLIDPLTTGRMTSPRALLRLISFTLKNSSTKFLDEFFRHCLVFADFAEIDSCVLSYNARNFDALELTLANMRFNANMQFVMTRFSGHTIRFKSCPSLDDWHLRLLCNTDCDIFQDLYIEDCEGYSIQELKNLVITREENREEAGADTERDEWEVVTRMATIDLKGTGPKPSSEDAAWFTEHLETFKYDSDVV</sequence>
<comment type="caution">
    <text evidence="1">The sequence shown here is derived from an EMBL/GenBank/DDBJ whole genome shotgun (WGS) entry which is preliminary data.</text>
</comment>
<name>A0A9P6ES06_9AGAR</name>